<dbReference type="SUPFAM" id="SSF53098">
    <property type="entry name" value="Ribonuclease H-like"/>
    <property type="match status" value="1"/>
</dbReference>
<dbReference type="Proteomes" id="UP000231069">
    <property type="component" value="Unassembled WGS sequence"/>
</dbReference>
<evidence type="ECO:0000256" key="11">
    <source>
        <dbReference type="ARBA" id="ARBA00023211"/>
    </source>
</evidence>
<dbReference type="GO" id="GO:0005737">
    <property type="term" value="C:cytoplasm"/>
    <property type="evidence" value="ECO:0007669"/>
    <property type="project" value="UniProtKB-SubCell"/>
</dbReference>
<dbReference type="AlphaFoldDB" id="A0A2M7RRB0"/>
<keyword evidence="11" id="KW-0464">Manganese</keyword>
<proteinExistence type="inferred from homology"/>
<feature type="domain" description="RNase H type-2" evidence="14">
    <location>
        <begin position="17"/>
        <end position="263"/>
    </location>
</feature>
<dbReference type="PROSITE" id="PS51975">
    <property type="entry name" value="RNASE_H_2"/>
    <property type="match status" value="1"/>
</dbReference>
<dbReference type="GO" id="GO:0006298">
    <property type="term" value="P:mismatch repair"/>
    <property type="evidence" value="ECO:0007669"/>
    <property type="project" value="TreeGrafter"/>
</dbReference>
<dbReference type="CDD" id="cd07182">
    <property type="entry name" value="RNase_HII_bacteria_HII_like"/>
    <property type="match status" value="1"/>
</dbReference>
<sequence>MLPDLSFEKKLWDRGYSLIIGVDEVGRGSLAGPVVAGACALRIENHESRIMDRDFDNKNEKDNNIHDSCFMIPDSILKLGINDSKKLSKKRREEIDPEIKKYFYWAVGEADVGVINRFGIKPATEKAMRQAIIKLLYQVLDTEDKITSKTALSRTAIENMRPFLLLDAFQVKYIPIIGLACQQAIVKGDEKSITIAAASVVAKVYRDNLMRNLSVENPDYGWAKNKGYGTKDHILAIRKHTAMCWPRPNSGRTTNAIIVCIFLLD</sequence>
<evidence type="ECO:0000256" key="7">
    <source>
        <dbReference type="ARBA" id="ARBA00022722"/>
    </source>
</evidence>
<dbReference type="GO" id="GO:0003723">
    <property type="term" value="F:RNA binding"/>
    <property type="evidence" value="ECO:0007669"/>
    <property type="project" value="UniProtKB-UniRule"/>
</dbReference>
<gene>
    <name evidence="15" type="ORF">COY59_04015</name>
</gene>
<dbReference type="InterPro" id="IPR036397">
    <property type="entry name" value="RNaseH_sf"/>
</dbReference>
<dbReference type="InterPro" id="IPR001352">
    <property type="entry name" value="RNase_HII/HIII"/>
</dbReference>
<dbReference type="Pfam" id="PF01351">
    <property type="entry name" value="RNase_HII"/>
    <property type="match status" value="1"/>
</dbReference>
<comment type="similarity">
    <text evidence="5 13">Belongs to the RNase HII family.</text>
</comment>
<keyword evidence="8 12" id="KW-0479">Metal-binding</keyword>
<dbReference type="InterPro" id="IPR012337">
    <property type="entry name" value="RNaseH-like_sf"/>
</dbReference>
<dbReference type="Gene3D" id="3.30.420.10">
    <property type="entry name" value="Ribonuclease H-like superfamily/Ribonuclease H"/>
    <property type="match status" value="1"/>
</dbReference>
<feature type="binding site" evidence="12">
    <location>
        <position position="24"/>
    </location>
    <ligand>
        <name>a divalent metal cation</name>
        <dbReference type="ChEBI" id="CHEBI:60240"/>
    </ligand>
</feature>
<evidence type="ECO:0000313" key="15">
    <source>
        <dbReference type="EMBL" id="PIZ02589.1"/>
    </source>
</evidence>
<accession>A0A2M7RRB0</accession>
<name>A0A2M7RRB0_9BACT</name>
<dbReference type="PANTHER" id="PTHR10954">
    <property type="entry name" value="RIBONUCLEASE H2 SUBUNIT A"/>
    <property type="match status" value="1"/>
</dbReference>
<evidence type="ECO:0000256" key="5">
    <source>
        <dbReference type="ARBA" id="ARBA00007383"/>
    </source>
</evidence>
<reference evidence="16" key="1">
    <citation type="submission" date="2017-09" db="EMBL/GenBank/DDBJ databases">
        <title>Depth-based differentiation of microbial function through sediment-hosted aquifers and enrichment of novel symbionts in the deep terrestrial subsurface.</title>
        <authorList>
            <person name="Probst A.J."/>
            <person name="Ladd B."/>
            <person name="Jarett J.K."/>
            <person name="Geller-Mcgrath D.E."/>
            <person name="Sieber C.M.K."/>
            <person name="Emerson J.B."/>
            <person name="Anantharaman K."/>
            <person name="Thomas B.C."/>
            <person name="Malmstrom R."/>
            <person name="Stieglmeier M."/>
            <person name="Klingl A."/>
            <person name="Woyke T."/>
            <person name="Ryan C.M."/>
            <person name="Banfield J.F."/>
        </authorList>
    </citation>
    <scope>NUCLEOTIDE SEQUENCE [LARGE SCALE GENOMIC DNA]</scope>
</reference>
<dbReference type="EC" id="3.1.26.4" evidence="13"/>
<evidence type="ECO:0000259" key="14">
    <source>
        <dbReference type="PROSITE" id="PS51975"/>
    </source>
</evidence>
<dbReference type="EMBL" id="PFMK01000072">
    <property type="protein sequence ID" value="PIZ02589.1"/>
    <property type="molecule type" value="Genomic_DNA"/>
</dbReference>
<dbReference type="PANTHER" id="PTHR10954:SF18">
    <property type="entry name" value="RIBONUCLEASE HII"/>
    <property type="match status" value="1"/>
</dbReference>
<dbReference type="GO" id="GO:0046872">
    <property type="term" value="F:metal ion binding"/>
    <property type="evidence" value="ECO:0007669"/>
    <property type="project" value="UniProtKB-KW"/>
</dbReference>
<evidence type="ECO:0000256" key="10">
    <source>
        <dbReference type="ARBA" id="ARBA00022801"/>
    </source>
</evidence>
<evidence type="ECO:0000256" key="2">
    <source>
        <dbReference type="ARBA" id="ARBA00001946"/>
    </source>
</evidence>
<dbReference type="GO" id="GO:0032299">
    <property type="term" value="C:ribonuclease H2 complex"/>
    <property type="evidence" value="ECO:0007669"/>
    <property type="project" value="TreeGrafter"/>
</dbReference>
<comment type="function">
    <text evidence="3 13">Endonuclease that specifically degrades the RNA of RNA-DNA hybrids.</text>
</comment>
<feature type="binding site" evidence="12">
    <location>
        <position position="167"/>
    </location>
    <ligand>
        <name>a divalent metal cation</name>
        <dbReference type="ChEBI" id="CHEBI:60240"/>
    </ligand>
</feature>
<protein>
    <recommendedName>
        <fullName evidence="13">Ribonuclease</fullName>
        <ecNumber evidence="13">3.1.26.4</ecNumber>
    </recommendedName>
</protein>
<keyword evidence="9 12" id="KW-0255">Endonuclease</keyword>
<feature type="non-terminal residue" evidence="15">
    <location>
        <position position="265"/>
    </location>
</feature>
<evidence type="ECO:0000256" key="3">
    <source>
        <dbReference type="ARBA" id="ARBA00004065"/>
    </source>
</evidence>
<evidence type="ECO:0000313" key="16">
    <source>
        <dbReference type="Proteomes" id="UP000231069"/>
    </source>
</evidence>
<dbReference type="InterPro" id="IPR022898">
    <property type="entry name" value="RNase_HII"/>
</dbReference>
<dbReference type="GO" id="GO:0004523">
    <property type="term" value="F:RNA-DNA hybrid ribonuclease activity"/>
    <property type="evidence" value="ECO:0007669"/>
    <property type="project" value="UniProtKB-UniRule"/>
</dbReference>
<dbReference type="InterPro" id="IPR024567">
    <property type="entry name" value="RNase_HII/HIII_dom"/>
</dbReference>
<keyword evidence="6" id="KW-0963">Cytoplasm</keyword>
<comment type="caution">
    <text evidence="15">The sequence shown here is derived from an EMBL/GenBank/DDBJ whole genome shotgun (WGS) entry which is preliminary data.</text>
</comment>
<evidence type="ECO:0000256" key="1">
    <source>
        <dbReference type="ARBA" id="ARBA00000077"/>
    </source>
</evidence>
<evidence type="ECO:0000256" key="9">
    <source>
        <dbReference type="ARBA" id="ARBA00022759"/>
    </source>
</evidence>
<feature type="binding site" evidence="12">
    <location>
        <position position="23"/>
    </location>
    <ligand>
        <name>a divalent metal cation</name>
        <dbReference type="ChEBI" id="CHEBI:60240"/>
    </ligand>
</feature>
<comment type="catalytic activity">
    <reaction evidence="1 12 13">
        <text>Endonucleolytic cleavage to 5'-phosphomonoester.</text>
        <dbReference type="EC" id="3.1.26.4"/>
    </reaction>
</comment>
<keyword evidence="7 12" id="KW-0540">Nuclease</keyword>
<evidence type="ECO:0000256" key="13">
    <source>
        <dbReference type="RuleBase" id="RU003515"/>
    </source>
</evidence>
<evidence type="ECO:0000256" key="8">
    <source>
        <dbReference type="ARBA" id="ARBA00022723"/>
    </source>
</evidence>
<evidence type="ECO:0000256" key="6">
    <source>
        <dbReference type="ARBA" id="ARBA00022490"/>
    </source>
</evidence>
<evidence type="ECO:0000256" key="12">
    <source>
        <dbReference type="PROSITE-ProRule" id="PRU01319"/>
    </source>
</evidence>
<organism evidence="15 16">
    <name type="scientific">Candidatus Gottesmanbacteria bacterium CG_4_10_14_0_8_um_filter_37_24</name>
    <dbReference type="NCBI Taxonomy" id="1974574"/>
    <lineage>
        <taxon>Bacteria</taxon>
        <taxon>Candidatus Gottesmaniibacteriota</taxon>
    </lineage>
</organism>
<comment type="cofactor">
    <cofactor evidence="12">
        <name>Mn(2+)</name>
        <dbReference type="ChEBI" id="CHEBI:29035"/>
    </cofactor>
    <cofactor evidence="12">
        <name>Mg(2+)</name>
        <dbReference type="ChEBI" id="CHEBI:18420"/>
    </cofactor>
    <text evidence="12">Manganese or magnesium. Binds 1 divalent metal ion per monomer in the absence of substrate. May bind a second metal ion after substrate binding.</text>
</comment>
<evidence type="ECO:0000256" key="4">
    <source>
        <dbReference type="ARBA" id="ARBA00004496"/>
    </source>
</evidence>
<comment type="cofactor">
    <cofactor evidence="2">
        <name>Mg(2+)</name>
        <dbReference type="ChEBI" id="CHEBI:18420"/>
    </cofactor>
</comment>
<dbReference type="GO" id="GO:0043137">
    <property type="term" value="P:DNA replication, removal of RNA primer"/>
    <property type="evidence" value="ECO:0007669"/>
    <property type="project" value="TreeGrafter"/>
</dbReference>
<keyword evidence="10 12" id="KW-0378">Hydrolase</keyword>
<comment type="subcellular location">
    <subcellularLocation>
        <location evidence="4">Cytoplasm</location>
    </subcellularLocation>
</comment>